<feature type="domain" description="GHMP kinase N-terminal" evidence="14">
    <location>
        <begin position="60"/>
        <end position="142"/>
    </location>
</feature>
<protein>
    <recommendedName>
        <fullName evidence="4 13">Homoserine kinase</fullName>
        <shortName evidence="13">HK</shortName>
        <shortName evidence="13">HSK</shortName>
        <ecNumber evidence="3 13">2.7.1.39</ecNumber>
    </recommendedName>
</protein>
<comment type="subcellular location">
    <subcellularLocation>
        <location evidence="13">Cytoplasm</location>
    </subcellularLocation>
</comment>
<comment type="pathway">
    <text evidence="1 13">Amino-acid biosynthesis; L-threonine biosynthesis; L-threonine from L-aspartate: step 4/5.</text>
</comment>
<dbReference type="InterPro" id="IPR014721">
    <property type="entry name" value="Ribsml_uS5_D2-typ_fold_subgr"/>
</dbReference>
<dbReference type="Proteomes" id="UP001596250">
    <property type="component" value="Unassembled WGS sequence"/>
</dbReference>
<evidence type="ECO:0000256" key="9">
    <source>
        <dbReference type="ARBA" id="ARBA00022777"/>
    </source>
</evidence>
<dbReference type="InterPro" id="IPR006203">
    <property type="entry name" value="GHMP_knse_ATP-bd_CS"/>
</dbReference>
<dbReference type="PANTHER" id="PTHR20861">
    <property type="entry name" value="HOMOSERINE/4-DIPHOSPHOCYTIDYL-2-C-METHYL-D-ERYTHRITOL KINASE"/>
    <property type="match status" value="1"/>
</dbReference>
<dbReference type="PANTHER" id="PTHR20861:SF1">
    <property type="entry name" value="HOMOSERINE KINASE"/>
    <property type="match status" value="1"/>
</dbReference>
<accession>A0ABW1ITX5</accession>
<evidence type="ECO:0000256" key="13">
    <source>
        <dbReference type="HAMAP-Rule" id="MF_00384"/>
    </source>
</evidence>
<dbReference type="NCBIfam" id="NF002288">
    <property type="entry name" value="PRK01212.1-4"/>
    <property type="match status" value="1"/>
</dbReference>
<dbReference type="SUPFAM" id="SSF55060">
    <property type="entry name" value="GHMP Kinase, C-terminal domain"/>
    <property type="match status" value="1"/>
</dbReference>
<dbReference type="InterPro" id="IPR006204">
    <property type="entry name" value="GHMP_kinase_N_dom"/>
</dbReference>
<evidence type="ECO:0000313" key="17">
    <source>
        <dbReference type="Proteomes" id="UP001596250"/>
    </source>
</evidence>
<sequence>MTPLSVTVKVPASTANLGPGFDTLGMALGKYLTIRLELSEQPEVELLGDNLEGLPQDQSNLIYQMAERIFAKANKPVPTFRMLMRSEIPLTRGMGSSAAAIVAGLVAGNVLAGRPFDDNQIYGMAAEIEGHPDNVGAAMFGGMVVTGLDGEQAVHMRFSPPEDLECLLVIPMFELSTEKARHVLPSQVNMKDAVHNISRSSLITAAFASGQMELLSFAMKDVLHQPYRAELIPGMKELLEGAVQHGALGAALSGAGPTMIAFCSKKQSRAAELERFFRSVMERYKVPVVVERIAPDLQGAQLIAEGDPANRSFDIREGEVCG</sequence>
<evidence type="ECO:0000256" key="10">
    <source>
        <dbReference type="ARBA" id="ARBA00022840"/>
    </source>
</evidence>
<feature type="domain" description="GHMP kinase C-terminal" evidence="15">
    <location>
        <begin position="206"/>
        <end position="281"/>
    </location>
</feature>
<dbReference type="RefSeq" id="WP_379895957.1">
    <property type="nucleotide sequence ID" value="NZ_CBCSCT010000014.1"/>
</dbReference>
<evidence type="ECO:0000256" key="5">
    <source>
        <dbReference type="ARBA" id="ARBA00022605"/>
    </source>
</evidence>
<dbReference type="EMBL" id="JBHSQV010000181">
    <property type="protein sequence ID" value="MFC5988486.1"/>
    <property type="molecule type" value="Genomic_DNA"/>
</dbReference>
<dbReference type="Pfam" id="PF08544">
    <property type="entry name" value="GHMP_kinases_C"/>
    <property type="match status" value="1"/>
</dbReference>
<feature type="binding site" evidence="13">
    <location>
        <begin position="89"/>
        <end position="99"/>
    </location>
    <ligand>
        <name>ATP</name>
        <dbReference type="ChEBI" id="CHEBI:30616"/>
    </ligand>
</feature>
<comment type="function">
    <text evidence="12 13">Catalyzes the ATP-dependent phosphorylation of L-homoserine to L-homoserine phosphate.</text>
</comment>
<keyword evidence="9 13" id="KW-0418">Kinase</keyword>
<evidence type="ECO:0000256" key="8">
    <source>
        <dbReference type="ARBA" id="ARBA00022741"/>
    </source>
</evidence>
<dbReference type="PIRSF" id="PIRSF000676">
    <property type="entry name" value="Homoser_kin"/>
    <property type="match status" value="1"/>
</dbReference>
<dbReference type="PROSITE" id="PS00627">
    <property type="entry name" value="GHMP_KINASES_ATP"/>
    <property type="match status" value="1"/>
</dbReference>
<comment type="caution">
    <text evidence="16">The sequence shown here is derived from an EMBL/GenBank/DDBJ whole genome shotgun (WGS) entry which is preliminary data.</text>
</comment>
<evidence type="ECO:0000256" key="2">
    <source>
        <dbReference type="ARBA" id="ARBA00007370"/>
    </source>
</evidence>
<keyword evidence="17" id="KW-1185">Reference proteome</keyword>
<evidence type="ECO:0000313" key="16">
    <source>
        <dbReference type="EMBL" id="MFC5988486.1"/>
    </source>
</evidence>
<keyword evidence="8 13" id="KW-0547">Nucleotide-binding</keyword>
<dbReference type="Pfam" id="PF00288">
    <property type="entry name" value="GHMP_kinases_N"/>
    <property type="match status" value="1"/>
</dbReference>
<dbReference type="HAMAP" id="MF_00384">
    <property type="entry name" value="Homoser_kinase"/>
    <property type="match status" value="1"/>
</dbReference>
<name>A0ABW1ITX5_9BACL</name>
<keyword evidence="5 13" id="KW-0028">Amino-acid biosynthesis</keyword>
<evidence type="ECO:0000256" key="7">
    <source>
        <dbReference type="ARBA" id="ARBA00022697"/>
    </source>
</evidence>
<organism evidence="16 17">
    <name type="scientific">Marinicrinis lubricantis</name>
    <dbReference type="NCBI Taxonomy" id="2086470"/>
    <lineage>
        <taxon>Bacteria</taxon>
        <taxon>Bacillati</taxon>
        <taxon>Bacillota</taxon>
        <taxon>Bacilli</taxon>
        <taxon>Bacillales</taxon>
        <taxon>Paenibacillaceae</taxon>
    </lineage>
</organism>
<dbReference type="EC" id="2.7.1.39" evidence="3 13"/>
<dbReference type="GO" id="GO:0004413">
    <property type="term" value="F:homoserine kinase activity"/>
    <property type="evidence" value="ECO:0007669"/>
    <property type="project" value="UniProtKB-EC"/>
</dbReference>
<dbReference type="Gene3D" id="3.30.230.10">
    <property type="match status" value="1"/>
</dbReference>
<dbReference type="NCBIfam" id="TIGR00191">
    <property type="entry name" value="thrB"/>
    <property type="match status" value="1"/>
</dbReference>
<dbReference type="Gene3D" id="3.30.70.890">
    <property type="entry name" value="GHMP kinase, C-terminal domain"/>
    <property type="match status" value="1"/>
</dbReference>
<dbReference type="InterPro" id="IPR013750">
    <property type="entry name" value="GHMP_kinase_C_dom"/>
</dbReference>
<reference evidence="17" key="1">
    <citation type="journal article" date="2019" name="Int. J. Syst. Evol. Microbiol.">
        <title>The Global Catalogue of Microorganisms (GCM) 10K type strain sequencing project: providing services to taxonomists for standard genome sequencing and annotation.</title>
        <authorList>
            <consortium name="The Broad Institute Genomics Platform"/>
            <consortium name="The Broad Institute Genome Sequencing Center for Infectious Disease"/>
            <person name="Wu L."/>
            <person name="Ma J."/>
        </authorList>
    </citation>
    <scope>NUCLEOTIDE SEQUENCE [LARGE SCALE GENOMIC DNA]</scope>
    <source>
        <strain evidence="17">CCM 8749</strain>
    </source>
</reference>
<evidence type="ECO:0000256" key="4">
    <source>
        <dbReference type="ARBA" id="ARBA00017858"/>
    </source>
</evidence>
<evidence type="ECO:0000259" key="15">
    <source>
        <dbReference type="Pfam" id="PF08544"/>
    </source>
</evidence>
<comment type="similarity">
    <text evidence="2 13">Belongs to the GHMP kinase family. Homoserine kinase subfamily.</text>
</comment>
<evidence type="ECO:0000256" key="1">
    <source>
        <dbReference type="ARBA" id="ARBA00005015"/>
    </source>
</evidence>
<evidence type="ECO:0000259" key="14">
    <source>
        <dbReference type="Pfam" id="PF00288"/>
    </source>
</evidence>
<gene>
    <name evidence="13 16" type="primary">thrB</name>
    <name evidence="16" type="ORF">ACFPXP_18945</name>
</gene>
<dbReference type="InterPro" id="IPR036554">
    <property type="entry name" value="GHMP_kinase_C_sf"/>
</dbReference>
<proteinExistence type="inferred from homology"/>
<evidence type="ECO:0000256" key="3">
    <source>
        <dbReference type="ARBA" id="ARBA00012078"/>
    </source>
</evidence>
<keyword evidence="10 13" id="KW-0067">ATP-binding</keyword>
<dbReference type="InterPro" id="IPR020568">
    <property type="entry name" value="Ribosomal_Su5_D2-typ_SF"/>
</dbReference>
<comment type="catalytic activity">
    <reaction evidence="11 13">
        <text>L-homoserine + ATP = O-phospho-L-homoserine + ADP + H(+)</text>
        <dbReference type="Rhea" id="RHEA:13985"/>
        <dbReference type="ChEBI" id="CHEBI:15378"/>
        <dbReference type="ChEBI" id="CHEBI:30616"/>
        <dbReference type="ChEBI" id="CHEBI:57476"/>
        <dbReference type="ChEBI" id="CHEBI:57590"/>
        <dbReference type="ChEBI" id="CHEBI:456216"/>
        <dbReference type="EC" id="2.7.1.39"/>
    </reaction>
</comment>
<keyword evidence="6 13" id="KW-0808">Transferase</keyword>
<keyword evidence="13" id="KW-0963">Cytoplasm</keyword>
<dbReference type="InterPro" id="IPR000870">
    <property type="entry name" value="Homoserine_kinase"/>
</dbReference>
<evidence type="ECO:0000256" key="11">
    <source>
        <dbReference type="ARBA" id="ARBA00049375"/>
    </source>
</evidence>
<evidence type="ECO:0000256" key="6">
    <source>
        <dbReference type="ARBA" id="ARBA00022679"/>
    </source>
</evidence>
<evidence type="ECO:0000256" key="12">
    <source>
        <dbReference type="ARBA" id="ARBA00049954"/>
    </source>
</evidence>
<dbReference type="PRINTS" id="PR00958">
    <property type="entry name" value="HOMSERKINASE"/>
</dbReference>
<dbReference type="SUPFAM" id="SSF54211">
    <property type="entry name" value="Ribosomal protein S5 domain 2-like"/>
    <property type="match status" value="1"/>
</dbReference>
<keyword evidence="7 13" id="KW-0791">Threonine biosynthesis</keyword>